<dbReference type="Pfam" id="PF00078">
    <property type="entry name" value="RVT_1"/>
    <property type="match status" value="1"/>
</dbReference>
<name>A0A1B6FBG3_9HEMI</name>
<dbReference type="PANTHER" id="PTHR33332">
    <property type="entry name" value="REVERSE TRANSCRIPTASE DOMAIN-CONTAINING PROTEIN"/>
    <property type="match status" value="1"/>
</dbReference>
<reference evidence="2" key="1">
    <citation type="submission" date="2015-11" db="EMBL/GenBank/DDBJ databases">
        <title>De novo transcriptome assembly of four potential Pierce s Disease insect vectors from Arizona vineyards.</title>
        <authorList>
            <person name="Tassone E.E."/>
        </authorList>
    </citation>
    <scope>NUCLEOTIDE SEQUENCE</scope>
</reference>
<proteinExistence type="predicted"/>
<dbReference type="InterPro" id="IPR043502">
    <property type="entry name" value="DNA/RNA_pol_sf"/>
</dbReference>
<protein>
    <recommendedName>
        <fullName evidence="1">Reverse transcriptase domain-containing protein</fullName>
    </recommendedName>
</protein>
<evidence type="ECO:0000313" key="2">
    <source>
        <dbReference type="EMBL" id="JAS47535.1"/>
    </source>
</evidence>
<dbReference type="InterPro" id="IPR000477">
    <property type="entry name" value="RT_dom"/>
</dbReference>
<feature type="non-terminal residue" evidence="2">
    <location>
        <position position="1"/>
    </location>
</feature>
<gene>
    <name evidence="2" type="ORF">g.18595</name>
</gene>
<dbReference type="EMBL" id="GECZ01022234">
    <property type="protein sequence ID" value="JAS47535.1"/>
    <property type="molecule type" value="Transcribed_RNA"/>
</dbReference>
<dbReference type="AlphaFoldDB" id="A0A1B6FBG3"/>
<dbReference type="PROSITE" id="PS50878">
    <property type="entry name" value="RT_POL"/>
    <property type="match status" value="1"/>
</dbReference>
<feature type="domain" description="Reverse transcriptase" evidence="1">
    <location>
        <begin position="1"/>
        <end position="178"/>
    </location>
</feature>
<organism evidence="2">
    <name type="scientific">Cuerna arida</name>
    <dbReference type="NCBI Taxonomy" id="1464854"/>
    <lineage>
        <taxon>Eukaryota</taxon>
        <taxon>Metazoa</taxon>
        <taxon>Ecdysozoa</taxon>
        <taxon>Arthropoda</taxon>
        <taxon>Hexapoda</taxon>
        <taxon>Insecta</taxon>
        <taxon>Pterygota</taxon>
        <taxon>Neoptera</taxon>
        <taxon>Paraneoptera</taxon>
        <taxon>Hemiptera</taxon>
        <taxon>Auchenorrhyncha</taxon>
        <taxon>Membracoidea</taxon>
        <taxon>Cicadellidae</taxon>
        <taxon>Cicadellinae</taxon>
        <taxon>Proconiini</taxon>
        <taxon>Cuerna</taxon>
    </lineage>
</organism>
<dbReference type="SUPFAM" id="SSF56672">
    <property type="entry name" value="DNA/RNA polymerases"/>
    <property type="match status" value="1"/>
</dbReference>
<accession>A0A1B6FBG3</accession>
<dbReference type="GO" id="GO:0071897">
    <property type="term" value="P:DNA biosynthetic process"/>
    <property type="evidence" value="ECO:0007669"/>
    <property type="project" value="UniProtKB-ARBA"/>
</dbReference>
<sequence>QQTVGVLCDLSKAFDCVDHDILAEKLNRHGIINNELQWFISYLQNRQQRIIINKFQKNFKSNWNKAPYGVPQGSILGPCLFIIYVNDISCLTNMSTFQYADDTAIICKEPKNSSLQITITRELQSLEAWFAVNGLSMNVSKTQLIQFSPSNLCSDISVNFNSILISTKNSVDYLGIKIDSNLNWHSQIENISRRLVSATFVLQVIRDTTNIETQLMVYHAYFSSIMNYGLIVWGSSSHAKKVFILQKRAIRLLAKAPKLSHCKDFFIRFKILTLYSSYIYQLATMVKSDFYTFIGTSRIIVMTPDTKT</sequence>
<evidence type="ECO:0000259" key="1">
    <source>
        <dbReference type="PROSITE" id="PS50878"/>
    </source>
</evidence>